<dbReference type="Pfam" id="PF10412">
    <property type="entry name" value="TrwB_AAD_bind"/>
    <property type="match status" value="1"/>
</dbReference>
<dbReference type="Gene3D" id="1.10.8.80">
    <property type="entry name" value="Magnesium chelatase subunit I, C-Terminal domain"/>
    <property type="match status" value="1"/>
</dbReference>
<protein>
    <submittedName>
        <fullName evidence="10">Type IV conjugative transfer system coupling protein TraD</fullName>
    </submittedName>
</protein>
<comment type="subcellular location">
    <subcellularLocation>
        <location evidence="1">Cell membrane</location>
        <topology evidence="1">Multi-pass membrane protein</topology>
    </subcellularLocation>
</comment>
<keyword evidence="2" id="KW-1003">Cell membrane</keyword>
<evidence type="ECO:0000259" key="8">
    <source>
        <dbReference type="Pfam" id="PF10412"/>
    </source>
</evidence>
<feature type="domain" description="TraD coupling protein N-terminal" evidence="9">
    <location>
        <begin position="38"/>
        <end position="130"/>
    </location>
</feature>
<evidence type="ECO:0000256" key="1">
    <source>
        <dbReference type="ARBA" id="ARBA00004651"/>
    </source>
</evidence>
<feature type="transmembrane region" description="Helical" evidence="7">
    <location>
        <begin position="114"/>
        <end position="136"/>
    </location>
</feature>
<evidence type="ECO:0000256" key="7">
    <source>
        <dbReference type="SAM" id="Phobius"/>
    </source>
</evidence>
<dbReference type="Pfam" id="PF12615">
    <property type="entry name" value="TraD_N"/>
    <property type="match status" value="1"/>
</dbReference>
<reference evidence="10" key="1">
    <citation type="submission" date="2020-09" db="EMBL/GenBank/DDBJ databases">
        <title>Genome sequence of Vibrio parahaemolyticus isolates.</title>
        <authorList>
            <person name="Hammerl J.A."/>
            <person name="Strauch E."/>
        </authorList>
    </citation>
    <scope>NUCLEOTIDE SEQUENCE</scope>
    <source>
        <strain evidence="10">17-VB00146</strain>
    </source>
</reference>
<evidence type="ECO:0000256" key="3">
    <source>
        <dbReference type="ARBA" id="ARBA00022692"/>
    </source>
</evidence>
<dbReference type="InterPro" id="IPR022585">
    <property type="entry name" value="TraD_N"/>
</dbReference>
<gene>
    <name evidence="10" type="primary">traD</name>
    <name evidence="10" type="ORF">IB292_23730</name>
</gene>
<evidence type="ECO:0000259" key="9">
    <source>
        <dbReference type="Pfam" id="PF12615"/>
    </source>
</evidence>
<keyword evidence="3 7" id="KW-0812">Transmembrane</keyword>
<dbReference type="PANTHER" id="PTHR37937:SF1">
    <property type="entry name" value="CONJUGATIVE TRANSFER: DNA TRANSPORT"/>
    <property type="match status" value="1"/>
</dbReference>
<name>A0A9Q3UHS5_VIBPH</name>
<proteinExistence type="predicted"/>
<dbReference type="EMBL" id="JACVHL010000036">
    <property type="protein sequence ID" value="MCC3808028.1"/>
    <property type="molecule type" value="Genomic_DNA"/>
</dbReference>
<evidence type="ECO:0000256" key="4">
    <source>
        <dbReference type="ARBA" id="ARBA00022989"/>
    </source>
</evidence>
<dbReference type="NCBIfam" id="TIGR02759">
    <property type="entry name" value="TraD_Ftype"/>
    <property type="match status" value="1"/>
</dbReference>
<feature type="domain" description="Type IV secretion system coupling protein TraD DNA-binding" evidence="8">
    <location>
        <begin position="193"/>
        <end position="568"/>
    </location>
</feature>
<organism evidence="10 11">
    <name type="scientific">Vibrio parahaemolyticus</name>
    <dbReference type="NCBI Taxonomy" id="670"/>
    <lineage>
        <taxon>Bacteria</taxon>
        <taxon>Pseudomonadati</taxon>
        <taxon>Pseudomonadota</taxon>
        <taxon>Gammaproteobacteria</taxon>
        <taxon>Vibrionales</taxon>
        <taxon>Vibrionaceae</taxon>
        <taxon>Vibrio</taxon>
    </lineage>
</organism>
<dbReference type="CDD" id="cd01127">
    <property type="entry name" value="TrwB_TraG_TraD_VirD4"/>
    <property type="match status" value="1"/>
</dbReference>
<feature type="region of interest" description="Disordered" evidence="6">
    <location>
        <begin position="663"/>
        <end position="699"/>
    </location>
</feature>
<dbReference type="InterPro" id="IPR014128">
    <property type="entry name" value="T4SS_TraD"/>
</dbReference>
<dbReference type="RefSeq" id="WP_029864567.1">
    <property type="nucleotide sequence ID" value="NZ_JAAKZS010000008.1"/>
</dbReference>
<evidence type="ECO:0000313" key="11">
    <source>
        <dbReference type="Proteomes" id="UP000726777"/>
    </source>
</evidence>
<keyword evidence="4 7" id="KW-1133">Transmembrane helix</keyword>
<dbReference type="InterPro" id="IPR027417">
    <property type="entry name" value="P-loop_NTPase"/>
</dbReference>
<keyword evidence="5 7" id="KW-0472">Membrane</keyword>
<sequence>MHTPTRKKSNHFTRGGQVTFHAITMFFQVNNKLVKFIGWGVVALTLLLTYLNSPLNAFWGEFYYLRNVMYAKLGKPLDSTVTTIWEGQRYTDTLTSQLQNSVLLDIHATIWHNLQIYFLISLVIGMAIFMIALRFFKEQGEKQSEDFHIRGFRLAPPEAITKELKARAKSKKKRGYGDGSISSFKIDGHALLKQYFEVQHLLIDGTTGAGKSIMIRKLVRWIRARGDKAIIYDKGCTFTGKFYNPATDILLNPFDKRCANWDVWSDAIEAPDFENMAAALIPQHGEGDPFWVDSARTIFSSTAYRMSQDNKPCTTERLLSLILTSELETLGNFLEGTESASLVSKDIKKTAISIKSVLATYIKSLRFLDDLNNESRPDKLKQKFSITNWVQDDNQKGFLFLSSNAQQHASLRPLISMWLAIASNAILGLKEDEDRRIWVIMDEMPSLHKLPELGSIIAEVRKFGGCYLIGIQSYAQLVKTYGKNAAEEMFDLLNTRFFFRAPSEPMARISAKDLGEQEVDVSKENVSYGANTLRDGVSLGHQTITRPVVSASEIQALDDLQCYLRSPGIDLITRLDLEFDKMRDICPAFDKRSIVLSSAMIKVYEQAIYHECVAPGLYLNEEDRRKLTDAQEANFENEAQMKAETVHIQQAIKSETVNELVNQDPKLKQEQEQLYQEEAQRNIDEASITQEAEIGEAYD</sequence>
<dbReference type="AlphaFoldDB" id="A0A9Q3UHS5"/>
<dbReference type="Proteomes" id="UP000726777">
    <property type="component" value="Unassembled WGS sequence"/>
</dbReference>
<evidence type="ECO:0000256" key="2">
    <source>
        <dbReference type="ARBA" id="ARBA00022475"/>
    </source>
</evidence>
<comment type="caution">
    <text evidence="10">The sequence shown here is derived from an EMBL/GenBank/DDBJ whole genome shotgun (WGS) entry which is preliminary data.</text>
</comment>
<dbReference type="Gene3D" id="3.40.50.300">
    <property type="entry name" value="P-loop containing nucleotide triphosphate hydrolases"/>
    <property type="match status" value="1"/>
</dbReference>
<dbReference type="InterPro" id="IPR019476">
    <property type="entry name" value="T4SS_TraD_DNA-bd"/>
</dbReference>
<dbReference type="PANTHER" id="PTHR37937">
    <property type="entry name" value="CONJUGATIVE TRANSFER: DNA TRANSPORT"/>
    <property type="match status" value="1"/>
</dbReference>
<dbReference type="GO" id="GO:0005886">
    <property type="term" value="C:plasma membrane"/>
    <property type="evidence" value="ECO:0007669"/>
    <property type="project" value="UniProtKB-SubCell"/>
</dbReference>
<evidence type="ECO:0000256" key="6">
    <source>
        <dbReference type="SAM" id="MobiDB-lite"/>
    </source>
</evidence>
<accession>A0A9Q3UHS5</accession>
<evidence type="ECO:0000313" key="10">
    <source>
        <dbReference type="EMBL" id="MCC3808028.1"/>
    </source>
</evidence>
<dbReference type="InterPro" id="IPR051539">
    <property type="entry name" value="T4SS-coupling_protein"/>
</dbReference>
<evidence type="ECO:0000256" key="5">
    <source>
        <dbReference type="ARBA" id="ARBA00023136"/>
    </source>
</evidence>
<dbReference type="SUPFAM" id="SSF52540">
    <property type="entry name" value="P-loop containing nucleoside triphosphate hydrolases"/>
    <property type="match status" value="1"/>
</dbReference>
<feature type="transmembrane region" description="Helical" evidence="7">
    <location>
        <begin position="33"/>
        <end position="51"/>
    </location>
</feature>